<gene>
    <name evidence="1" type="ORF">A8950_1493</name>
</gene>
<organism evidence="1 2">
    <name type="scientific">Dongia mobilis</name>
    <dbReference type="NCBI Taxonomy" id="578943"/>
    <lineage>
        <taxon>Bacteria</taxon>
        <taxon>Pseudomonadati</taxon>
        <taxon>Pseudomonadota</taxon>
        <taxon>Alphaproteobacteria</taxon>
        <taxon>Rhodospirillales</taxon>
        <taxon>Dongiaceae</taxon>
        <taxon>Dongia</taxon>
    </lineage>
</organism>
<sequence length="58" mass="6964">MTPKLEAHARTMTLYGDMSHADMTIFCNRLQALYPNIIYFAPYHYYARWPRPDQPEKK</sequence>
<comment type="caution">
    <text evidence="1">The sequence shown here is derived from an EMBL/GenBank/DDBJ whole genome shotgun (WGS) entry which is preliminary data.</text>
</comment>
<accession>A0A4R6WZF7</accession>
<protein>
    <submittedName>
        <fullName evidence="1">Uncharacterized protein</fullName>
    </submittedName>
</protein>
<proteinExistence type="predicted"/>
<dbReference type="Proteomes" id="UP000295783">
    <property type="component" value="Unassembled WGS sequence"/>
</dbReference>
<dbReference type="AlphaFoldDB" id="A0A4R6WZF7"/>
<dbReference type="EMBL" id="SNYW01000007">
    <property type="protein sequence ID" value="TDQ83207.1"/>
    <property type="molecule type" value="Genomic_DNA"/>
</dbReference>
<name>A0A4R6WZF7_9PROT</name>
<evidence type="ECO:0000313" key="1">
    <source>
        <dbReference type="EMBL" id="TDQ83207.1"/>
    </source>
</evidence>
<keyword evidence="2" id="KW-1185">Reference proteome</keyword>
<reference evidence="1 2" key="1">
    <citation type="submission" date="2019-03" db="EMBL/GenBank/DDBJ databases">
        <title>Genomic Encyclopedia of Type Strains, Phase III (KMG-III): the genomes of soil and plant-associated and newly described type strains.</title>
        <authorList>
            <person name="Whitman W."/>
        </authorList>
    </citation>
    <scope>NUCLEOTIDE SEQUENCE [LARGE SCALE GENOMIC DNA]</scope>
    <source>
        <strain evidence="1 2">CGMCC 1.7660</strain>
    </source>
</reference>
<evidence type="ECO:0000313" key="2">
    <source>
        <dbReference type="Proteomes" id="UP000295783"/>
    </source>
</evidence>